<dbReference type="STRING" id="4540.A0A3L6PTU6"/>
<keyword evidence="12" id="KW-1185">Reference proteome</keyword>
<dbReference type="GO" id="GO:0051082">
    <property type="term" value="F:unfolded protein binding"/>
    <property type="evidence" value="ECO:0007669"/>
    <property type="project" value="InterPro"/>
</dbReference>
<dbReference type="Proteomes" id="UP000275267">
    <property type="component" value="Unassembled WGS sequence"/>
</dbReference>
<dbReference type="OrthoDB" id="10248520at2759"/>
<organism evidence="11 12">
    <name type="scientific">Panicum miliaceum</name>
    <name type="common">Proso millet</name>
    <name type="synonym">Broomcorn millet</name>
    <dbReference type="NCBI Taxonomy" id="4540"/>
    <lineage>
        <taxon>Eukaryota</taxon>
        <taxon>Viridiplantae</taxon>
        <taxon>Streptophyta</taxon>
        <taxon>Embryophyta</taxon>
        <taxon>Tracheophyta</taxon>
        <taxon>Spermatophyta</taxon>
        <taxon>Magnoliopsida</taxon>
        <taxon>Liliopsida</taxon>
        <taxon>Poales</taxon>
        <taxon>Poaceae</taxon>
        <taxon>PACMAD clade</taxon>
        <taxon>Panicoideae</taxon>
        <taxon>Panicodae</taxon>
        <taxon>Paniceae</taxon>
        <taxon>Panicinae</taxon>
        <taxon>Panicum</taxon>
        <taxon>Panicum sect. Panicum</taxon>
    </lineage>
</organism>
<evidence type="ECO:0000256" key="7">
    <source>
        <dbReference type="ARBA" id="ARBA00023186"/>
    </source>
</evidence>
<evidence type="ECO:0000256" key="3">
    <source>
        <dbReference type="ARBA" id="ARBA00014424"/>
    </source>
</evidence>
<dbReference type="InterPro" id="IPR054827">
    <property type="entry name" value="thermosome_alpha"/>
</dbReference>
<dbReference type="Gene3D" id="1.10.560.10">
    <property type="entry name" value="GroEL-like equatorial domain"/>
    <property type="match status" value="1"/>
</dbReference>
<dbReference type="NCBIfam" id="NF041083">
    <property type="entry name" value="thermosome_beta"/>
    <property type="match status" value="1"/>
</dbReference>
<dbReference type="PROSITE" id="PS00995">
    <property type="entry name" value="TCP1_3"/>
    <property type="match status" value="1"/>
</dbReference>
<protein>
    <recommendedName>
        <fullName evidence="3">T-complex protein 1 subunit alpha</fullName>
    </recommendedName>
    <alternativeName>
        <fullName evidence="9">CCT-alpha</fullName>
    </alternativeName>
</protein>
<name>A0A3L6PTU6_PANMI</name>
<keyword evidence="6 10" id="KW-0067">ATP-binding</keyword>
<dbReference type="Pfam" id="PF00118">
    <property type="entry name" value="Cpn60_TCP1"/>
    <property type="match status" value="1"/>
</dbReference>
<dbReference type="SUPFAM" id="SSF48592">
    <property type="entry name" value="GroEL equatorial domain-like"/>
    <property type="match status" value="1"/>
</dbReference>
<evidence type="ECO:0000256" key="1">
    <source>
        <dbReference type="ARBA" id="ARBA00004496"/>
    </source>
</evidence>
<accession>A0A3L6PTU6</accession>
<evidence type="ECO:0000256" key="6">
    <source>
        <dbReference type="ARBA" id="ARBA00022840"/>
    </source>
</evidence>
<dbReference type="InterPro" id="IPR012715">
    <property type="entry name" value="Chap_CCT_alpha"/>
</dbReference>
<dbReference type="NCBIfam" id="NF041082">
    <property type="entry name" value="thermosome_alpha"/>
    <property type="match status" value="1"/>
</dbReference>
<dbReference type="SUPFAM" id="SSF52029">
    <property type="entry name" value="GroEL apical domain-like"/>
    <property type="match status" value="1"/>
</dbReference>
<dbReference type="FunFam" id="3.30.260.10:FF:000005">
    <property type="entry name" value="T-complex protein 1 subunit alpha"/>
    <property type="match status" value="1"/>
</dbReference>
<evidence type="ECO:0000256" key="8">
    <source>
        <dbReference type="ARBA" id="ARBA00024677"/>
    </source>
</evidence>
<comment type="similarity">
    <text evidence="2 10">Belongs to the TCP-1 chaperonin family.</text>
</comment>
<evidence type="ECO:0000256" key="9">
    <source>
        <dbReference type="ARBA" id="ARBA00030049"/>
    </source>
</evidence>
<dbReference type="GO" id="GO:0005737">
    <property type="term" value="C:cytoplasm"/>
    <property type="evidence" value="ECO:0007669"/>
    <property type="project" value="UniProtKB-SubCell"/>
</dbReference>
<dbReference type="SUPFAM" id="SSF54849">
    <property type="entry name" value="GroEL-intermediate domain like"/>
    <property type="match status" value="1"/>
</dbReference>
<dbReference type="InterPro" id="IPR027413">
    <property type="entry name" value="GROEL-like_equatorial_sf"/>
</dbReference>
<evidence type="ECO:0000256" key="2">
    <source>
        <dbReference type="ARBA" id="ARBA00008020"/>
    </source>
</evidence>
<dbReference type="EMBL" id="PQIB02000015">
    <property type="protein sequence ID" value="RLM65095.1"/>
    <property type="molecule type" value="Genomic_DNA"/>
</dbReference>
<comment type="caution">
    <text evidence="11">The sequence shown here is derived from an EMBL/GenBank/DDBJ whole genome shotgun (WGS) entry which is preliminary data.</text>
</comment>
<comment type="subcellular location">
    <subcellularLocation>
        <location evidence="1">Cytoplasm</location>
    </subcellularLocation>
</comment>
<dbReference type="AlphaFoldDB" id="A0A3L6PTU6"/>
<dbReference type="PANTHER" id="PTHR11353">
    <property type="entry name" value="CHAPERONIN"/>
    <property type="match status" value="1"/>
</dbReference>
<dbReference type="InterPro" id="IPR027410">
    <property type="entry name" value="TCP-1-like_intermed_sf"/>
</dbReference>
<reference evidence="12" key="1">
    <citation type="journal article" date="2019" name="Nat. Commun.">
        <title>The genome of broomcorn millet.</title>
        <authorList>
            <person name="Zou C."/>
            <person name="Miki D."/>
            <person name="Li D."/>
            <person name="Tang Q."/>
            <person name="Xiao L."/>
            <person name="Rajput S."/>
            <person name="Deng P."/>
            <person name="Jia W."/>
            <person name="Huang R."/>
            <person name="Zhang M."/>
            <person name="Sun Y."/>
            <person name="Hu J."/>
            <person name="Fu X."/>
            <person name="Schnable P.S."/>
            <person name="Li F."/>
            <person name="Zhang H."/>
            <person name="Feng B."/>
            <person name="Zhu X."/>
            <person name="Liu R."/>
            <person name="Schnable J.C."/>
            <person name="Zhu J.-K."/>
            <person name="Zhang H."/>
        </authorList>
    </citation>
    <scope>NUCLEOTIDE SEQUENCE [LARGE SCALE GENOMIC DNA]</scope>
</reference>
<dbReference type="GO" id="GO:0140662">
    <property type="term" value="F:ATP-dependent protein folding chaperone"/>
    <property type="evidence" value="ECO:0007669"/>
    <property type="project" value="InterPro"/>
</dbReference>
<dbReference type="GO" id="GO:0016887">
    <property type="term" value="F:ATP hydrolysis activity"/>
    <property type="evidence" value="ECO:0007669"/>
    <property type="project" value="InterPro"/>
</dbReference>
<evidence type="ECO:0000256" key="4">
    <source>
        <dbReference type="ARBA" id="ARBA00022490"/>
    </source>
</evidence>
<evidence type="ECO:0000313" key="11">
    <source>
        <dbReference type="EMBL" id="RLM65095.1"/>
    </source>
</evidence>
<dbReference type="PROSITE" id="PS00750">
    <property type="entry name" value="TCP1_1"/>
    <property type="match status" value="1"/>
</dbReference>
<dbReference type="PROSITE" id="PS00751">
    <property type="entry name" value="TCP1_2"/>
    <property type="match status" value="1"/>
</dbReference>
<dbReference type="InterPro" id="IPR027409">
    <property type="entry name" value="GroEL-like_apical_dom_sf"/>
</dbReference>
<dbReference type="Gene3D" id="3.30.260.10">
    <property type="entry name" value="TCP-1-like chaperonin intermediate domain"/>
    <property type="match status" value="1"/>
</dbReference>
<keyword evidence="5 10" id="KW-0547">Nucleotide-binding</keyword>
<dbReference type="GO" id="GO:0005524">
    <property type="term" value="F:ATP binding"/>
    <property type="evidence" value="ECO:0007669"/>
    <property type="project" value="UniProtKB-KW"/>
</dbReference>
<keyword evidence="4" id="KW-0963">Cytoplasm</keyword>
<evidence type="ECO:0000313" key="12">
    <source>
        <dbReference type="Proteomes" id="UP000275267"/>
    </source>
</evidence>
<dbReference type="InterPro" id="IPR017998">
    <property type="entry name" value="Chaperone_TCP-1"/>
</dbReference>
<evidence type="ECO:0000256" key="5">
    <source>
        <dbReference type="ARBA" id="ARBA00022741"/>
    </source>
</evidence>
<dbReference type="CDD" id="cd03335">
    <property type="entry name" value="TCP1_alpha"/>
    <property type="match status" value="1"/>
</dbReference>
<proteinExistence type="inferred from homology"/>
<dbReference type="PRINTS" id="PR00304">
    <property type="entry name" value="TCOMPLEXTCP1"/>
</dbReference>
<comment type="function">
    <text evidence="8">Molecular chaperone; assists the folding of proteins upon ATP hydrolysis. Known to play a role, in vitro, in the folding of actin and tubulin.</text>
</comment>
<dbReference type="InterPro" id="IPR053374">
    <property type="entry name" value="TCP-1_chaperonin"/>
</dbReference>
<dbReference type="Gene3D" id="3.50.7.10">
    <property type="entry name" value="GroEL"/>
    <property type="match status" value="1"/>
</dbReference>
<dbReference type="NCBIfam" id="TIGR02340">
    <property type="entry name" value="chap_CCT_alpha"/>
    <property type="match status" value="1"/>
</dbReference>
<dbReference type="InterPro" id="IPR002423">
    <property type="entry name" value="Cpn60/GroEL/TCP-1"/>
</dbReference>
<dbReference type="InterPro" id="IPR002194">
    <property type="entry name" value="Chaperonin_TCP-1_CS"/>
</dbReference>
<evidence type="ECO:0000256" key="10">
    <source>
        <dbReference type="RuleBase" id="RU004187"/>
    </source>
</evidence>
<sequence>MVVTPDILGERQSGQDVRTQNVMACGAVANIVKSSLGPVGLDKMLVDDIGDVTITNDGATILRMLEVEHPAAKVLVELAELQDREVGDGTTSVVIIAAELLKLAMREACKYVEEKLSVKVDRLGKDSLINCAKTSMSSKLINSDSDFFATMVVDAVQAVKTTNAKGEVKYPIKSINILKAHGKSQKDSYLLNGYALNTGRAAQGMPTRVTPARIACLDFNLQKTKMQLGVQVLVTDPRELEKIRQRESDITKERIEKILKAGANVVLTTKGIDDMSLKYFVEAGAIAVRRVRKEDLRHVAKATGATMITTFADMEGEETFDSSFLGHAEEVVEERIADDDVILVKGTKNTSAVSIILRGANDFMLDEIDRSLHDALCIVKRTLESNMVVAGGGAVEAALSVYLENLATTLGSREQLAIAEFAESLLIIPKVLSVNAAKDATELVAKLRAYHHTSQTKADKQHFSSMGLDLSKGIIRNNLEYGVIEPAMSKVKIIQFATEAAITILRIDDMIKLTKEEGNEEE</sequence>
<keyword evidence="7 10" id="KW-0143">Chaperone</keyword>
<gene>
    <name evidence="11" type="ORF">C2845_PM16G15970</name>
</gene>
<dbReference type="FunFam" id="3.50.7.10:FF:000009">
    <property type="entry name" value="T-complex protein 1 subunit alpha"/>
    <property type="match status" value="1"/>
</dbReference>